<dbReference type="GO" id="GO:0008289">
    <property type="term" value="F:lipid binding"/>
    <property type="evidence" value="ECO:0007669"/>
    <property type="project" value="InterPro"/>
</dbReference>
<dbReference type="AlphaFoldDB" id="A0A5E4DBR1"/>
<comment type="caution">
    <text evidence="1">The sequence shown here is derived from an EMBL/GenBank/DDBJ whole genome shotgun (WGS) entry which is preliminary data.</text>
</comment>
<evidence type="ECO:0000313" key="2">
    <source>
        <dbReference type="Proteomes" id="UP000335636"/>
    </source>
</evidence>
<keyword evidence="2" id="KW-1185">Reference proteome</keyword>
<accession>A0A5E4DBR1</accession>
<protein>
    <submittedName>
        <fullName evidence="1">Uncharacterized protein</fullName>
    </submittedName>
</protein>
<gene>
    <name evidence="1" type="ORF">MONAX_5E031735</name>
</gene>
<dbReference type="SUPFAM" id="SSF55394">
    <property type="entry name" value="Bactericidal permeability-increasing protein, BPI"/>
    <property type="match status" value="1"/>
</dbReference>
<feature type="non-terminal residue" evidence="1">
    <location>
        <position position="1"/>
    </location>
</feature>
<dbReference type="EMBL" id="CABDUW010010442">
    <property type="protein sequence ID" value="VTJ91693.1"/>
    <property type="molecule type" value="Genomic_DNA"/>
</dbReference>
<reference evidence="1" key="1">
    <citation type="submission" date="2019-04" db="EMBL/GenBank/DDBJ databases">
        <authorList>
            <person name="Alioto T."/>
            <person name="Alioto T."/>
        </authorList>
    </citation>
    <scope>NUCLEOTIDE SEQUENCE [LARGE SCALE GENOMIC DNA]</scope>
</reference>
<dbReference type="Proteomes" id="UP000335636">
    <property type="component" value="Unassembled WGS sequence"/>
</dbReference>
<name>A0A5E4DBR1_MARMO</name>
<sequence length="62" mass="6588">AVLFLLGNPIILPMDTPHLELPELVGNKAAMATLALSQNLFDSVLLLLQKAGALNLDITAHL</sequence>
<evidence type="ECO:0000313" key="1">
    <source>
        <dbReference type="EMBL" id="VTJ91693.1"/>
    </source>
</evidence>
<feature type="non-terminal residue" evidence="1">
    <location>
        <position position="62"/>
    </location>
</feature>
<proteinExistence type="predicted"/>
<organism evidence="1 2">
    <name type="scientific">Marmota monax</name>
    <name type="common">Woodchuck</name>
    <dbReference type="NCBI Taxonomy" id="9995"/>
    <lineage>
        <taxon>Eukaryota</taxon>
        <taxon>Metazoa</taxon>
        <taxon>Chordata</taxon>
        <taxon>Craniata</taxon>
        <taxon>Vertebrata</taxon>
        <taxon>Euteleostomi</taxon>
        <taxon>Mammalia</taxon>
        <taxon>Eutheria</taxon>
        <taxon>Euarchontoglires</taxon>
        <taxon>Glires</taxon>
        <taxon>Rodentia</taxon>
        <taxon>Sciuromorpha</taxon>
        <taxon>Sciuridae</taxon>
        <taxon>Xerinae</taxon>
        <taxon>Marmotini</taxon>
        <taxon>Marmota</taxon>
    </lineage>
</organism>
<dbReference type="InterPro" id="IPR017943">
    <property type="entry name" value="Bactericidal_perm-incr_a/b_dom"/>
</dbReference>
<dbReference type="Gene3D" id="3.15.20.10">
    <property type="entry name" value="Bactericidal permeability-increasing protein, domain 2"/>
    <property type="match status" value="1"/>
</dbReference>